<accession>A0A0D8J1E6</accession>
<keyword evidence="4" id="KW-1185">Reference proteome</keyword>
<dbReference type="SUPFAM" id="SSF49785">
    <property type="entry name" value="Galactose-binding domain-like"/>
    <property type="match status" value="1"/>
</dbReference>
<dbReference type="NCBIfam" id="TIGR00976">
    <property type="entry name" value="CocE_NonD"/>
    <property type="match status" value="1"/>
</dbReference>
<dbReference type="Pfam" id="PF08530">
    <property type="entry name" value="PepX_C"/>
    <property type="match status" value="1"/>
</dbReference>
<dbReference type="EMBL" id="JXXK01000005">
    <property type="protein sequence ID" value="KJF40584.1"/>
    <property type="molecule type" value="Genomic_DNA"/>
</dbReference>
<dbReference type="Gene3D" id="1.10.3020.10">
    <property type="entry name" value="alpha-amino acid ester hydrolase ( Helical cap domain)"/>
    <property type="match status" value="1"/>
</dbReference>
<dbReference type="Proteomes" id="UP000032483">
    <property type="component" value="Unassembled WGS sequence"/>
</dbReference>
<keyword evidence="1" id="KW-0378">Hydrolase</keyword>
<dbReference type="InterPro" id="IPR029058">
    <property type="entry name" value="AB_hydrolase_fold"/>
</dbReference>
<dbReference type="RefSeq" id="WP_050004776.1">
    <property type="nucleotide sequence ID" value="NZ_CAUBPW010000025.1"/>
</dbReference>
<reference evidence="3" key="1">
    <citation type="submission" date="2015-02" db="EMBL/GenBank/DDBJ databases">
        <title>A novel member of the family Ruminococcaceae isolated from human feces.</title>
        <authorList>
            <person name="Shkoporov A.N."/>
            <person name="Chaplin A.V."/>
            <person name="Motuzova O.V."/>
            <person name="Kafarskaia L.I."/>
            <person name="Khokhlova E.V."/>
            <person name="Efimov B.A."/>
        </authorList>
    </citation>
    <scope>NUCLEOTIDE SEQUENCE [LARGE SCALE GENOMIC DNA]</scope>
    <source>
        <strain evidence="3">585-1</strain>
    </source>
</reference>
<dbReference type="SUPFAM" id="SSF53474">
    <property type="entry name" value="alpha/beta-Hydrolases"/>
    <property type="match status" value="1"/>
</dbReference>
<proteinExistence type="predicted"/>
<gene>
    <name evidence="3" type="ORF">TQ39_04980</name>
</gene>
<name>A0A0D8J1E6_9FIRM</name>
<evidence type="ECO:0000313" key="3">
    <source>
        <dbReference type="EMBL" id="KJF40584.1"/>
    </source>
</evidence>
<evidence type="ECO:0000259" key="2">
    <source>
        <dbReference type="SMART" id="SM00939"/>
    </source>
</evidence>
<evidence type="ECO:0000256" key="1">
    <source>
        <dbReference type="ARBA" id="ARBA00022801"/>
    </source>
</evidence>
<feature type="domain" description="Xaa-Pro dipeptidyl-peptidase C-terminal" evidence="2">
    <location>
        <begin position="441"/>
        <end position="688"/>
    </location>
</feature>
<dbReference type="InterPro" id="IPR000383">
    <property type="entry name" value="Xaa-Pro-like_dom"/>
</dbReference>
<dbReference type="Gene3D" id="3.40.50.1820">
    <property type="entry name" value="alpha/beta hydrolase"/>
    <property type="match status" value="1"/>
</dbReference>
<dbReference type="AlphaFoldDB" id="A0A0D8J1E6"/>
<protein>
    <submittedName>
        <fullName evidence="3">Esterase</fullName>
    </submittedName>
</protein>
<dbReference type="InterPro" id="IPR013736">
    <property type="entry name" value="Xaa-Pro_dipept_C"/>
</dbReference>
<dbReference type="Pfam" id="PF02129">
    <property type="entry name" value="Peptidase_S15"/>
    <property type="match status" value="1"/>
</dbReference>
<dbReference type="SMART" id="SM00939">
    <property type="entry name" value="PepX_C"/>
    <property type="match status" value="1"/>
</dbReference>
<dbReference type="GO" id="GO:0008239">
    <property type="term" value="F:dipeptidyl-peptidase activity"/>
    <property type="evidence" value="ECO:0007669"/>
    <property type="project" value="InterPro"/>
</dbReference>
<sequence length="697" mass="76877">METWSFYSAGIRIARFWPAAGTLEWACLDDGAGVLGARGAMNEENAEWFARRYQFSPAAFFEGLSAWNEAFAGGGSPVSCGGSRYDRRPDGFYAQREARFPKDILFADGAVRAQLCSNGNGTTVLVQDGWEARTPAGAWLAYAPAEPACPVRALGTFMVPARDGVRLATDVYVPGNAQGPVPVMLVRTPYDKTAAPWNYFNFVRRGYALAVQDVRGRSASEGDFLPCYHEVEDGDDTLNWLAGQEWSNGRVGMIGGSYLGYVQWCAAASGNPHLQALVSMVTAGSAFADIPRRGGCFESGMMAWAFAVSNHQMDAARMVRDDWDDVLQIRPLESMAREAIGEDIHFLNTWFEHPDNDELWQMSDWQARSKGARIPALIFSGWFDDDGMGTTQALELVHDWPAVQRKAVLGPWIHSFNSRYDIHGVPMGLQAIRYDVDLLYFQWVDHFLRDVENGVEKGAPVEYFTIGEDKWKTAENWPVAAARPQTLYLDGEAGAAVENHGLLALSVPGADASDTYRYDPDDPAVNIIDMSENEIEVPEDYAAEELRPDVLCYTTPPLATDAVITGDCSVELFISSDAEDTDFIVRVTEATPDGKSIKLADGVLCAKYREGFEAPRYLQPGAVYPIHIRTTKFSKRFEKGSRLRVTVTSSAKNFLFPNSNTRAGFNSAETVVAHNTIHHGPTHPSAITLNVEKALEF</sequence>
<dbReference type="InterPro" id="IPR008979">
    <property type="entry name" value="Galactose-bd-like_sf"/>
</dbReference>
<dbReference type="PATRIC" id="fig|1550024.3.peg.1121"/>
<organism evidence="3 4">
    <name type="scientific">Ruthenibacterium lactatiformans</name>
    <dbReference type="NCBI Taxonomy" id="1550024"/>
    <lineage>
        <taxon>Bacteria</taxon>
        <taxon>Bacillati</taxon>
        <taxon>Bacillota</taxon>
        <taxon>Clostridia</taxon>
        <taxon>Eubacteriales</taxon>
        <taxon>Oscillospiraceae</taxon>
        <taxon>Ruthenibacterium</taxon>
    </lineage>
</organism>
<dbReference type="GeneID" id="42855980"/>
<dbReference type="InterPro" id="IPR005674">
    <property type="entry name" value="CocE/Ser_esterase"/>
</dbReference>
<evidence type="ECO:0000313" key="4">
    <source>
        <dbReference type="Proteomes" id="UP000032483"/>
    </source>
</evidence>
<comment type="caution">
    <text evidence="3">The sequence shown here is derived from an EMBL/GenBank/DDBJ whole genome shotgun (WGS) entry which is preliminary data.</text>
</comment>
<dbReference type="Gene3D" id="2.60.120.260">
    <property type="entry name" value="Galactose-binding domain-like"/>
    <property type="match status" value="1"/>
</dbReference>